<dbReference type="AlphaFoldDB" id="A0A2S9QLJ7"/>
<proteinExistence type="predicted"/>
<sequence length="116" mass="13684">MLLNRLWNASIHTRVFLRRWMPTNILLDKLRTRRGLKWGIPTMLLGVVYLLIAVTCTGLIEQGWSKWLYLVLFLALWNALKFLFFGPWSLLLLVRARAQEARTRRRNDAKLAGLNY</sequence>
<name>A0A2S9QLJ7_9MICO</name>
<feature type="transmembrane region" description="Helical" evidence="1">
    <location>
        <begin position="66"/>
        <end position="94"/>
    </location>
</feature>
<feature type="transmembrane region" description="Helical" evidence="1">
    <location>
        <begin position="38"/>
        <end position="60"/>
    </location>
</feature>
<dbReference type="Proteomes" id="UP000238650">
    <property type="component" value="Unassembled WGS sequence"/>
</dbReference>
<protein>
    <recommendedName>
        <fullName evidence="4">Sulfate permease</fullName>
    </recommendedName>
</protein>
<gene>
    <name evidence="2" type="ORF">B4915_11855</name>
</gene>
<keyword evidence="1" id="KW-0472">Membrane</keyword>
<reference evidence="2 3" key="1">
    <citation type="journal article" date="2017" name="New Microbes New Infect">
        <title>Genome sequence of 'Leucobacter massiliensis' sp. nov. isolated from human pharynx after travel to the 2014 Hajj.</title>
        <authorList>
            <person name="Leangapichart T."/>
            <person name="Gautret P."/>
            <person name="Nguyen T.T."/>
            <person name="Armstrong N."/>
            <person name="Rolain J.M."/>
        </authorList>
    </citation>
    <scope>NUCLEOTIDE SEQUENCE [LARGE SCALE GENOMIC DNA]</scope>
    <source>
        <strain evidence="2 3">122RC15</strain>
    </source>
</reference>
<keyword evidence="3" id="KW-1185">Reference proteome</keyword>
<dbReference type="RefSeq" id="WP_105806032.1">
    <property type="nucleotide sequence ID" value="NZ_MWZD01000019.1"/>
</dbReference>
<comment type="caution">
    <text evidence="2">The sequence shown here is derived from an EMBL/GenBank/DDBJ whole genome shotgun (WGS) entry which is preliminary data.</text>
</comment>
<evidence type="ECO:0000313" key="3">
    <source>
        <dbReference type="Proteomes" id="UP000238650"/>
    </source>
</evidence>
<evidence type="ECO:0000256" key="1">
    <source>
        <dbReference type="SAM" id="Phobius"/>
    </source>
</evidence>
<keyword evidence="1" id="KW-1133">Transmembrane helix</keyword>
<dbReference type="EMBL" id="MWZD01000019">
    <property type="protein sequence ID" value="PRI10466.1"/>
    <property type="molecule type" value="Genomic_DNA"/>
</dbReference>
<keyword evidence="1" id="KW-0812">Transmembrane</keyword>
<organism evidence="2 3">
    <name type="scientific">Leucobacter massiliensis</name>
    <dbReference type="NCBI Taxonomy" id="1686285"/>
    <lineage>
        <taxon>Bacteria</taxon>
        <taxon>Bacillati</taxon>
        <taxon>Actinomycetota</taxon>
        <taxon>Actinomycetes</taxon>
        <taxon>Micrococcales</taxon>
        <taxon>Microbacteriaceae</taxon>
        <taxon>Leucobacter</taxon>
    </lineage>
</organism>
<evidence type="ECO:0000313" key="2">
    <source>
        <dbReference type="EMBL" id="PRI10466.1"/>
    </source>
</evidence>
<accession>A0A2S9QLJ7</accession>
<evidence type="ECO:0008006" key="4">
    <source>
        <dbReference type="Google" id="ProtNLM"/>
    </source>
</evidence>
<dbReference type="OrthoDB" id="4774131at2"/>